<keyword evidence="1" id="KW-0106">Calcium</keyword>
<name>A0AAD1XML0_EUPCR</name>
<dbReference type="InterPro" id="IPR002048">
    <property type="entry name" value="EF_hand_dom"/>
</dbReference>
<protein>
    <recommendedName>
        <fullName evidence="3">EF-hand domain-containing protein</fullName>
    </recommendedName>
</protein>
<evidence type="ECO:0000256" key="1">
    <source>
        <dbReference type="ARBA" id="ARBA00022837"/>
    </source>
</evidence>
<dbReference type="GO" id="GO:0005509">
    <property type="term" value="F:calcium ion binding"/>
    <property type="evidence" value="ECO:0007669"/>
    <property type="project" value="InterPro"/>
</dbReference>
<feature type="domain" description="EF-hand" evidence="3">
    <location>
        <begin position="74"/>
        <end position="109"/>
    </location>
</feature>
<dbReference type="EMBL" id="CAMPGE010017088">
    <property type="protein sequence ID" value="CAI2375598.1"/>
    <property type="molecule type" value="Genomic_DNA"/>
</dbReference>
<gene>
    <name evidence="4" type="ORF">ECRASSUSDP1_LOCUS16961</name>
</gene>
<dbReference type="Proteomes" id="UP001295684">
    <property type="component" value="Unassembled WGS sequence"/>
</dbReference>
<dbReference type="InterPro" id="IPR011992">
    <property type="entry name" value="EF-hand-dom_pair"/>
</dbReference>
<proteinExistence type="predicted"/>
<comment type="caution">
    <text evidence="4">The sequence shown here is derived from an EMBL/GenBank/DDBJ whole genome shotgun (WGS) entry which is preliminary data.</text>
</comment>
<dbReference type="PROSITE" id="PS00018">
    <property type="entry name" value="EF_HAND_1"/>
    <property type="match status" value="1"/>
</dbReference>
<evidence type="ECO:0000259" key="3">
    <source>
        <dbReference type="PROSITE" id="PS50222"/>
    </source>
</evidence>
<sequence>METNGMSELDKQMAELGILEKEIMGDQEESESDVEEEESEEEDDKNKLIFRSQSDVRNWLRKHGKSQYIDFEDDQKKKLWEYFKSLDGDGSESIGVEELEDPLIALGLVNDRQQVEDIIRKVDDDDTGEIEFEEFLKIISLGRRRSGGEEIEQFQTKKDKEVANNDCIDAIVNCFRDLTDGKYKKNDLEIPFQLFISDYRRKQLLNAMMSKDKNEKKVGEGIMNCFKNQLTQSKTRKRLSEVELNKIVQELGLFT</sequence>
<dbReference type="PROSITE" id="PS50222">
    <property type="entry name" value="EF_HAND_2"/>
    <property type="match status" value="2"/>
</dbReference>
<reference evidence="4" key="1">
    <citation type="submission" date="2023-07" db="EMBL/GenBank/DDBJ databases">
        <authorList>
            <consortium name="AG Swart"/>
            <person name="Singh M."/>
            <person name="Singh A."/>
            <person name="Seah K."/>
            <person name="Emmerich C."/>
        </authorList>
    </citation>
    <scope>NUCLEOTIDE SEQUENCE</scope>
    <source>
        <strain evidence="4">DP1</strain>
    </source>
</reference>
<feature type="region of interest" description="Disordered" evidence="2">
    <location>
        <begin position="21"/>
        <end position="48"/>
    </location>
</feature>
<dbReference type="CDD" id="cd00051">
    <property type="entry name" value="EFh"/>
    <property type="match status" value="1"/>
</dbReference>
<dbReference type="InterPro" id="IPR018247">
    <property type="entry name" value="EF_Hand_1_Ca_BS"/>
</dbReference>
<dbReference type="Pfam" id="PF13499">
    <property type="entry name" value="EF-hand_7"/>
    <property type="match status" value="1"/>
</dbReference>
<keyword evidence="5" id="KW-1185">Reference proteome</keyword>
<accession>A0AAD1XML0</accession>
<feature type="domain" description="EF-hand" evidence="3">
    <location>
        <begin position="110"/>
        <end position="145"/>
    </location>
</feature>
<evidence type="ECO:0000256" key="2">
    <source>
        <dbReference type="SAM" id="MobiDB-lite"/>
    </source>
</evidence>
<dbReference type="Gene3D" id="1.10.238.10">
    <property type="entry name" value="EF-hand"/>
    <property type="match status" value="1"/>
</dbReference>
<organism evidence="4 5">
    <name type="scientific">Euplotes crassus</name>
    <dbReference type="NCBI Taxonomy" id="5936"/>
    <lineage>
        <taxon>Eukaryota</taxon>
        <taxon>Sar</taxon>
        <taxon>Alveolata</taxon>
        <taxon>Ciliophora</taxon>
        <taxon>Intramacronucleata</taxon>
        <taxon>Spirotrichea</taxon>
        <taxon>Hypotrichia</taxon>
        <taxon>Euplotida</taxon>
        <taxon>Euplotidae</taxon>
        <taxon>Moneuplotes</taxon>
    </lineage>
</organism>
<dbReference type="SMART" id="SM00054">
    <property type="entry name" value="EFh"/>
    <property type="match status" value="2"/>
</dbReference>
<feature type="compositionally biased region" description="Acidic residues" evidence="2">
    <location>
        <begin position="25"/>
        <end position="43"/>
    </location>
</feature>
<dbReference type="SUPFAM" id="SSF47473">
    <property type="entry name" value="EF-hand"/>
    <property type="match status" value="1"/>
</dbReference>
<evidence type="ECO:0000313" key="4">
    <source>
        <dbReference type="EMBL" id="CAI2375598.1"/>
    </source>
</evidence>
<evidence type="ECO:0000313" key="5">
    <source>
        <dbReference type="Proteomes" id="UP001295684"/>
    </source>
</evidence>
<dbReference type="AlphaFoldDB" id="A0AAD1XML0"/>